<dbReference type="PANTHER" id="PTHR44998:SF1">
    <property type="entry name" value="UDP-N-ACETYLGLUCOSAMINE--PEPTIDE N-ACETYLGLUCOSAMINYLTRANSFERASE 110 KDA SUBUNIT"/>
    <property type="match status" value="1"/>
</dbReference>
<dbReference type="Pfam" id="PF13181">
    <property type="entry name" value="TPR_8"/>
    <property type="match status" value="1"/>
</dbReference>
<comment type="similarity">
    <text evidence="2">Belongs to the glycosyltransferase 41 family. O-GlcNAc transferase subfamily.</text>
</comment>
<evidence type="ECO:0000256" key="7">
    <source>
        <dbReference type="ARBA" id="ARBA00022803"/>
    </source>
</evidence>
<dbReference type="EMBL" id="JAUFPU010000018">
    <property type="protein sequence ID" value="MDN3577899.1"/>
    <property type="molecule type" value="Genomic_DNA"/>
</dbReference>
<evidence type="ECO:0000256" key="5">
    <source>
        <dbReference type="ARBA" id="ARBA00022679"/>
    </source>
</evidence>
<dbReference type="Gene3D" id="1.25.40.10">
    <property type="entry name" value="Tetratricopeptide repeat domain"/>
    <property type="match status" value="1"/>
</dbReference>
<dbReference type="RefSeq" id="WP_290333304.1">
    <property type="nucleotide sequence ID" value="NZ_JAUFPU010000018.1"/>
</dbReference>
<feature type="domain" description="O-GlcNAc transferase C-terminal" evidence="9">
    <location>
        <begin position="305"/>
        <end position="462"/>
    </location>
</feature>
<feature type="repeat" description="TPR" evidence="8">
    <location>
        <begin position="182"/>
        <end position="215"/>
    </location>
</feature>
<dbReference type="EC" id="2.4.1.255" evidence="3"/>
<dbReference type="SMART" id="SM00028">
    <property type="entry name" value="TPR"/>
    <property type="match status" value="5"/>
</dbReference>
<keyword evidence="11" id="KW-1185">Reference proteome</keyword>
<evidence type="ECO:0000259" key="9">
    <source>
        <dbReference type="Pfam" id="PF13844"/>
    </source>
</evidence>
<sequence length="683" mass="75106">MLQIPRKPNKHLDRDIGRLLTVFNAGDFVQLEVASLAFLEKYPEQPFGLKALSSAYLALGKCHLAEPILRRAVALAPRDAELHNNLGISLSRLGQHELAVQSFQHAIRLAKADADTYINLAEALRLGGHFQAAEQAAHQAVSFAPGSAVAHRTLGTCLGVQRKLEAAVAALARSLTLDTTDVGALTQLAHVLHSLGRYADAVVCYEDALPLVPDDHDLADTLRGMLIFNHLMVCDWRTLMDDIAVLKARVEARSIGSLPPFPALSMPGFTAELQFQATRRFVDKRLEGLLSSTLNEEPAADLPQTRPDRLRIGYYSADFHEHATSLLLVGVLEAHDKSRFELFAYSYGLDDGSAMRHRVRAAFDHFHDVQTLSDLAIADVMRRDKLDILIDLKGWTADERLAVLAYRPAPIQVTWLGFPGTIGDARLADYVIGDAVVTPMEHAACYAESLALMPHCYQPNDQRRDVAPAMTRAEAGLPEQAVVFCSFNQSYKIAPDVFAAWCRILVGVPNSVLWLLNFEETAKHNLLSILAQHGLDESRLIFAPKLPPAQHLARLALADIALDTMPYNSHTTGSDALRAGVPLITVLGETFASRVAASLLRAVELEELVTHSIDDYVLLAQALASDRPRLAALRAHLLDGRNGFPLFDTPRFTRDLESLYECMHERYRAGLPPALITLDGGRS</sequence>
<keyword evidence="7 8" id="KW-0802">TPR repeat</keyword>
<evidence type="ECO:0000256" key="1">
    <source>
        <dbReference type="ARBA" id="ARBA00004922"/>
    </source>
</evidence>
<dbReference type="Pfam" id="PF13844">
    <property type="entry name" value="Glyco_transf_41"/>
    <property type="match status" value="2"/>
</dbReference>
<dbReference type="PANTHER" id="PTHR44998">
    <property type="match status" value="1"/>
</dbReference>
<reference evidence="10" key="1">
    <citation type="journal article" date="2014" name="Int. J. Syst. Evol. Microbiol.">
        <title>Complete genome of a new Firmicutes species belonging to the dominant human colonic microbiota ('Ruminococcus bicirculans') reveals two chromosomes and a selective capacity to utilize plant glucans.</title>
        <authorList>
            <consortium name="NISC Comparative Sequencing Program"/>
            <person name="Wegmann U."/>
            <person name="Louis P."/>
            <person name="Goesmann A."/>
            <person name="Henrissat B."/>
            <person name="Duncan S.H."/>
            <person name="Flint H.J."/>
        </authorList>
    </citation>
    <scope>NUCLEOTIDE SEQUENCE</scope>
    <source>
        <strain evidence="10">CECT 7703</strain>
    </source>
</reference>
<keyword evidence="5" id="KW-0808">Transferase</keyword>
<dbReference type="Gene3D" id="3.40.50.11380">
    <property type="match status" value="1"/>
</dbReference>
<dbReference type="Pfam" id="PF13374">
    <property type="entry name" value="TPR_10"/>
    <property type="match status" value="1"/>
</dbReference>
<comment type="pathway">
    <text evidence="1">Protein modification; protein glycosylation.</text>
</comment>
<accession>A0ABT8B6L4</accession>
<keyword evidence="4" id="KW-0328">Glycosyltransferase</keyword>
<gene>
    <name evidence="10" type="ORF">QWZ03_14080</name>
</gene>
<proteinExistence type="inferred from homology"/>
<evidence type="ECO:0000256" key="3">
    <source>
        <dbReference type="ARBA" id="ARBA00011970"/>
    </source>
</evidence>
<evidence type="ECO:0000256" key="2">
    <source>
        <dbReference type="ARBA" id="ARBA00005386"/>
    </source>
</evidence>
<name>A0ABT8B6L4_9NEIS</name>
<keyword evidence="6" id="KW-0677">Repeat</keyword>
<evidence type="ECO:0000313" key="11">
    <source>
        <dbReference type="Proteomes" id="UP001180081"/>
    </source>
</evidence>
<dbReference type="InterPro" id="IPR019734">
    <property type="entry name" value="TPR_rpt"/>
</dbReference>
<dbReference type="Proteomes" id="UP001180081">
    <property type="component" value="Unassembled WGS sequence"/>
</dbReference>
<evidence type="ECO:0000313" key="10">
    <source>
        <dbReference type="EMBL" id="MDN3577899.1"/>
    </source>
</evidence>
<dbReference type="InterPro" id="IPR029489">
    <property type="entry name" value="OGT/SEC/SPY_C"/>
</dbReference>
<reference evidence="10" key="2">
    <citation type="submission" date="2023-06" db="EMBL/GenBank/DDBJ databases">
        <authorList>
            <person name="Lucena T."/>
            <person name="Sun Q."/>
        </authorList>
    </citation>
    <scope>NUCLEOTIDE SEQUENCE</scope>
    <source>
        <strain evidence="10">CECT 7703</strain>
    </source>
</reference>
<evidence type="ECO:0000256" key="8">
    <source>
        <dbReference type="PROSITE-ProRule" id="PRU00339"/>
    </source>
</evidence>
<evidence type="ECO:0000256" key="6">
    <source>
        <dbReference type="ARBA" id="ARBA00022737"/>
    </source>
</evidence>
<dbReference type="InterPro" id="IPR011990">
    <property type="entry name" value="TPR-like_helical_dom_sf"/>
</dbReference>
<dbReference type="PROSITE" id="PS50005">
    <property type="entry name" value="TPR"/>
    <property type="match status" value="2"/>
</dbReference>
<evidence type="ECO:0000256" key="4">
    <source>
        <dbReference type="ARBA" id="ARBA00022676"/>
    </source>
</evidence>
<dbReference type="SUPFAM" id="SSF48452">
    <property type="entry name" value="TPR-like"/>
    <property type="match status" value="1"/>
</dbReference>
<dbReference type="Gene3D" id="3.40.50.2000">
    <property type="entry name" value="Glycogen Phosphorylase B"/>
    <property type="match status" value="1"/>
</dbReference>
<organism evidence="10 11">
    <name type="scientific">Chitinimonas viridis</name>
    <dbReference type="NCBI Taxonomy" id="664880"/>
    <lineage>
        <taxon>Bacteria</taxon>
        <taxon>Pseudomonadati</taxon>
        <taxon>Pseudomonadota</taxon>
        <taxon>Betaproteobacteria</taxon>
        <taxon>Neisseriales</taxon>
        <taxon>Chitinibacteraceae</taxon>
        <taxon>Chitinimonas</taxon>
    </lineage>
</organism>
<comment type="caution">
    <text evidence="10">The sequence shown here is derived from an EMBL/GenBank/DDBJ whole genome shotgun (WGS) entry which is preliminary data.</text>
</comment>
<feature type="repeat" description="TPR" evidence="8">
    <location>
        <begin position="80"/>
        <end position="113"/>
    </location>
</feature>
<protein>
    <recommendedName>
        <fullName evidence="3">protein O-GlcNAc transferase</fullName>
        <ecNumber evidence="3">2.4.1.255</ecNumber>
    </recommendedName>
</protein>
<feature type="domain" description="O-GlcNAc transferase C-terminal" evidence="9">
    <location>
        <begin position="470"/>
        <end position="656"/>
    </location>
</feature>